<feature type="region of interest" description="Disordered" evidence="1">
    <location>
        <begin position="873"/>
        <end position="895"/>
    </location>
</feature>
<keyword evidence="2" id="KW-1133">Transmembrane helix</keyword>
<gene>
    <name evidence="3" type="ORF">KK083_24240</name>
</gene>
<sequence>MPSVKDRLVNLIQLESAGKDSGLAYASIRQKSEEFQPLAFDTVVDLRQNRKYLKYLAIPVGIVLIILLINQNILFQSTNRIVHFNREYSPEAPFTFAIGNKSLTAFYNEDFTIELELKGEAIPPSAYIVSKNQRFKMESLGGGKFQYTIERIQQPMDFQVEAAGFFSEAYEVELVSRPEVTQFTVELEYPRYILRKNEKIVNAGNLEVPEGTVVRWKLMTSNAEKANITFASDNQPNDFQGIDNQTFSYSKKFGEPDQYEIALENNRSRNKEKIAYRVDVVKDQYPQIVVNNFKDSVLYKRVILGGMIGDDYGVTQLSLNFRIRNEDQKEILKREVKIPISRNQLQQSFFYNWSIDSLKLSPGDQLEYYLQVWDNDGVNGRKSTRSASYTFLVPTEDNLIAEISRSQSQTQSQIDKSVDKATRLQDQIEQANQKLKGKQNLDWQDKKMLEDIIQQKTGLDQMVEQLKEQNKLLEDKKDAFTEQDERIKEKAEQIKKLMDELLDEETKKLFEELKKLLNENTDVSQIQKLLDKLNQNTNNLEKELERTLELFKQLQYDFKLDQTIQDLKKQIEEQKELLEKTESLEKEQKSGKDQKDDKKNSKGDKDKQGDESKGGDKDQKAGEENSDNKDQKDQKGGDEDSQNTDSQELAKDQEKLMEEFKETTEKIKELEKLGDELDKKDELPGEQDSKEVQDQQQQSKEMLQQKQPSKSKQPQKKAMEQMQQMQQQMEGMQSSMMMEMDMQNLESLRQILHGLVKLSFDQEGLMKEFNELQQNDPRFNTLAQLQLKLKDDAKVLEDSLLALGKKDPMMGSFITKEIGELNNHLDKVIESNRERRRPQASSEMQMTMTSINNLALMLDDHFDMMMQMMANAQPSMKKSNQKKGQKPSLSQMQQQLNQKIQELKNSGKSGRQLSEELAEMAAEQERIRRALQEMQEKMKNEGQMPGGDLPSKMEQTEMELVNKQITEQMIKRQKEIMTRLLETEKSMREQDMDDERKGETAKDYEKEIPKAFEEYLRLKEKEVELLKTVPPKLYPYYKKEVSEYFKRMGNNE</sequence>
<comment type="caution">
    <text evidence="3">The sequence shown here is derived from an EMBL/GenBank/DDBJ whole genome shotgun (WGS) entry which is preliminary data.</text>
</comment>
<feature type="compositionally biased region" description="Low complexity" evidence="1">
    <location>
        <begin position="694"/>
        <end position="712"/>
    </location>
</feature>
<feature type="region of interest" description="Disordered" evidence="1">
    <location>
        <begin position="582"/>
        <end position="652"/>
    </location>
</feature>
<feature type="compositionally biased region" description="Low complexity" evidence="1">
    <location>
        <begin position="720"/>
        <end position="731"/>
    </location>
</feature>
<reference evidence="3 4" key="1">
    <citation type="submission" date="2021-05" db="EMBL/GenBank/DDBJ databases">
        <title>A Polyphasic approach of four new species of the genus Ohtaekwangia: Ohtaekwangia histidinii sp. nov., Ohtaekwangia cretensis sp. nov., Ohtaekwangia indiensis sp. nov., Ohtaekwangia reichenbachii sp. nov. from diverse environment.</title>
        <authorList>
            <person name="Octaviana S."/>
        </authorList>
    </citation>
    <scope>NUCLEOTIDE SEQUENCE [LARGE SCALE GENOMIC DNA]</scope>
    <source>
        <strain evidence="3 4">PWU4</strain>
    </source>
</reference>
<proteinExistence type="predicted"/>
<protein>
    <recommendedName>
        <fullName evidence="5">DUF4175 domain-containing protein</fullName>
    </recommendedName>
</protein>
<name>A0AAP2DT29_9BACT</name>
<feature type="transmembrane region" description="Helical" evidence="2">
    <location>
        <begin position="55"/>
        <end position="75"/>
    </location>
</feature>
<keyword evidence="2" id="KW-0812">Transmembrane</keyword>
<evidence type="ECO:0008006" key="5">
    <source>
        <dbReference type="Google" id="ProtNLM"/>
    </source>
</evidence>
<evidence type="ECO:0000313" key="3">
    <source>
        <dbReference type="EMBL" id="MBT1700019.1"/>
    </source>
</evidence>
<feature type="region of interest" description="Disordered" evidence="1">
    <location>
        <begin position="669"/>
        <end position="731"/>
    </location>
</feature>
<feature type="compositionally biased region" description="Basic and acidic residues" evidence="1">
    <location>
        <begin position="582"/>
        <end position="638"/>
    </location>
</feature>
<feature type="compositionally biased region" description="Basic and acidic residues" evidence="1">
    <location>
        <begin position="669"/>
        <end position="693"/>
    </location>
</feature>
<evidence type="ECO:0000256" key="2">
    <source>
        <dbReference type="SAM" id="Phobius"/>
    </source>
</evidence>
<dbReference type="Proteomes" id="UP001319200">
    <property type="component" value="Unassembled WGS sequence"/>
</dbReference>
<organism evidence="3 4">
    <name type="scientific">Chryseosolibacter histidini</name>
    <dbReference type="NCBI Taxonomy" id="2782349"/>
    <lineage>
        <taxon>Bacteria</taxon>
        <taxon>Pseudomonadati</taxon>
        <taxon>Bacteroidota</taxon>
        <taxon>Cytophagia</taxon>
        <taxon>Cytophagales</taxon>
        <taxon>Chryseotaleaceae</taxon>
        <taxon>Chryseosolibacter</taxon>
    </lineage>
</organism>
<dbReference type="AlphaFoldDB" id="A0AAP2DT29"/>
<feature type="region of interest" description="Disordered" evidence="1">
    <location>
        <begin position="983"/>
        <end position="1002"/>
    </location>
</feature>
<accession>A0AAP2DT29</accession>
<evidence type="ECO:0000313" key="4">
    <source>
        <dbReference type="Proteomes" id="UP001319200"/>
    </source>
</evidence>
<dbReference type="EMBL" id="JAHESF010000033">
    <property type="protein sequence ID" value="MBT1700019.1"/>
    <property type="molecule type" value="Genomic_DNA"/>
</dbReference>
<evidence type="ECO:0000256" key="1">
    <source>
        <dbReference type="SAM" id="MobiDB-lite"/>
    </source>
</evidence>
<keyword evidence="2" id="KW-0472">Membrane</keyword>
<keyword evidence="4" id="KW-1185">Reference proteome</keyword>